<dbReference type="InParanoid" id="Q01YW8"/>
<name>Q01YW8_SOLUE</name>
<dbReference type="InterPro" id="IPR009241">
    <property type="entry name" value="HigB-like"/>
</dbReference>
<dbReference type="HOGENOM" id="CLU_139003_0_0_0"/>
<proteinExistence type="predicted"/>
<evidence type="ECO:0008006" key="2">
    <source>
        <dbReference type="Google" id="ProtNLM"/>
    </source>
</evidence>
<reference evidence="1" key="1">
    <citation type="submission" date="2006-10" db="EMBL/GenBank/DDBJ databases">
        <title>Complete sequence of Solibacter usitatus Ellin6076.</title>
        <authorList>
            <consortium name="US DOE Joint Genome Institute"/>
            <person name="Copeland A."/>
            <person name="Lucas S."/>
            <person name="Lapidus A."/>
            <person name="Barry K."/>
            <person name="Detter J.C."/>
            <person name="Glavina del Rio T."/>
            <person name="Hammon N."/>
            <person name="Israni S."/>
            <person name="Dalin E."/>
            <person name="Tice H."/>
            <person name="Pitluck S."/>
            <person name="Thompson L.S."/>
            <person name="Brettin T."/>
            <person name="Bruce D."/>
            <person name="Han C."/>
            <person name="Tapia R."/>
            <person name="Gilna P."/>
            <person name="Schmutz J."/>
            <person name="Larimer F."/>
            <person name="Land M."/>
            <person name="Hauser L."/>
            <person name="Kyrpides N."/>
            <person name="Mikhailova N."/>
            <person name="Janssen P.H."/>
            <person name="Kuske C.R."/>
            <person name="Richardson P."/>
        </authorList>
    </citation>
    <scope>NUCLEOTIDE SEQUENCE</scope>
    <source>
        <strain evidence="1">Ellin6076</strain>
    </source>
</reference>
<evidence type="ECO:0000313" key="1">
    <source>
        <dbReference type="EMBL" id="ABJ85147.1"/>
    </source>
</evidence>
<dbReference type="AlphaFoldDB" id="Q01YW8"/>
<dbReference type="STRING" id="234267.Acid_4183"/>
<gene>
    <name evidence="1" type="ordered locus">Acid_4183</name>
</gene>
<dbReference type="OrthoDB" id="9797093at2"/>
<accession>Q01YW8</accession>
<protein>
    <recommendedName>
        <fullName evidence="2">Phage-related protein</fullName>
    </recommendedName>
</protein>
<dbReference type="eggNOG" id="COG4679">
    <property type="taxonomic scope" value="Bacteria"/>
</dbReference>
<dbReference type="KEGG" id="sus:Acid_4183"/>
<sequence>MSPKTRPISWVRAALKDFEKFPEGARSIFLAALTIAAEGAKADLAKPMHGLGSGVFEIAVAMRSDAYRVVYAVQIADELWLVHAFQKKSTQGIKTPKREIEVIKDRLKRLKEAFG</sequence>
<organism evidence="1">
    <name type="scientific">Solibacter usitatus (strain Ellin6076)</name>
    <dbReference type="NCBI Taxonomy" id="234267"/>
    <lineage>
        <taxon>Bacteria</taxon>
        <taxon>Pseudomonadati</taxon>
        <taxon>Acidobacteriota</taxon>
        <taxon>Terriglobia</taxon>
        <taxon>Bryobacterales</taxon>
        <taxon>Solibacteraceae</taxon>
        <taxon>Candidatus Solibacter</taxon>
    </lineage>
</organism>
<dbReference type="Pfam" id="PF05973">
    <property type="entry name" value="Gp49"/>
    <property type="match status" value="1"/>
</dbReference>
<dbReference type="EMBL" id="CP000473">
    <property type="protein sequence ID" value="ABJ85147.1"/>
    <property type="molecule type" value="Genomic_DNA"/>
</dbReference>